<evidence type="ECO:0000256" key="2">
    <source>
        <dbReference type="ARBA" id="ARBA00022898"/>
    </source>
</evidence>
<dbReference type="PANTHER" id="PTHR42937:SF1">
    <property type="entry name" value="DIAMINOPROPIONATE AMMONIA-LYASE"/>
    <property type="match status" value="1"/>
</dbReference>
<proteinExistence type="predicted"/>
<dbReference type="Pfam" id="PF00291">
    <property type="entry name" value="PALP"/>
    <property type="match status" value="1"/>
</dbReference>
<feature type="region of interest" description="Disordered" evidence="3">
    <location>
        <begin position="360"/>
        <end position="384"/>
    </location>
</feature>
<name>A0A7J5BUC9_9MICO</name>
<dbReference type="Proteomes" id="UP000467240">
    <property type="component" value="Unassembled WGS sequence"/>
</dbReference>
<reference evidence="5 6" key="1">
    <citation type="submission" date="2019-09" db="EMBL/GenBank/DDBJ databases">
        <title>Phylogeny of genus Pseudoclavibacter and closely related genus.</title>
        <authorList>
            <person name="Li Y."/>
        </authorList>
    </citation>
    <scope>NUCLEOTIDE SEQUENCE [LARGE SCALE GENOMIC DNA]</scope>
    <source>
        <strain evidence="5 6">DSM 23821</strain>
    </source>
</reference>
<dbReference type="RefSeq" id="WP_158040092.1">
    <property type="nucleotide sequence ID" value="NZ_JACCFV010000001.1"/>
</dbReference>
<evidence type="ECO:0000313" key="6">
    <source>
        <dbReference type="Proteomes" id="UP000467240"/>
    </source>
</evidence>
<feature type="domain" description="Tryptophan synthase beta chain-like PALP" evidence="4">
    <location>
        <begin position="34"/>
        <end position="355"/>
    </location>
</feature>
<accession>A0A7J5BUC9</accession>
<keyword evidence="2" id="KW-0663">Pyridoxal phosphate</keyword>
<dbReference type="InterPro" id="IPR036052">
    <property type="entry name" value="TrpB-like_PALP_sf"/>
</dbReference>
<comment type="caution">
    <text evidence="5">The sequence shown here is derived from an EMBL/GenBank/DDBJ whole genome shotgun (WGS) entry which is preliminary data.</text>
</comment>
<keyword evidence="6" id="KW-1185">Reference proteome</keyword>
<comment type="cofactor">
    <cofactor evidence="1">
        <name>pyridoxal 5'-phosphate</name>
        <dbReference type="ChEBI" id="CHEBI:597326"/>
    </cofactor>
</comment>
<evidence type="ECO:0000256" key="1">
    <source>
        <dbReference type="ARBA" id="ARBA00001933"/>
    </source>
</evidence>
<organism evidence="5 6">
    <name type="scientific">Pseudoclavibacter chungangensis</name>
    <dbReference type="NCBI Taxonomy" id="587635"/>
    <lineage>
        <taxon>Bacteria</taxon>
        <taxon>Bacillati</taxon>
        <taxon>Actinomycetota</taxon>
        <taxon>Actinomycetes</taxon>
        <taxon>Micrococcales</taxon>
        <taxon>Microbacteriaceae</taxon>
        <taxon>Pseudoclavibacter</taxon>
    </lineage>
</organism>
<gene>
    <name evidence="5" type="ORF">F8O01_06575</name>
</gene>
<protein>
    <submittedName>
        <fullName evidence="5">Pyridoxal-phosphate dependent enzyme</fullName>
    </submittedName>
</protein>
<dbReference type="AlphaFoldDB" id="A0A7J5BUC9"/>
<dbReference type="OrthoDB" id="34584at2"/>
<dbReference type="GO" id="GO:1901605">
    <property type="term" value="P:alpha-amino acid metabolic process"/>
    <property type="evidence" value="ECO:0007669"/>
    <property type="project" value="UniProtKB-ARBA"/>
</dbReference>
<dbReference type="InterPro" id="IPR001926">
    <property type="entry name" value="TrpB-like_PALP"/>
</dbReference>
<evidence type="ECO:0000313" key="5">
    <source>
        <dbReference type="EMBL" id="KAB1657935.1"/>
    </source>
</evidence>
<sequence>MSGAVERVLYEHPAARAWATSRGGGARDFHRTLPGYRATRLVDVPSLADELGVARVFVKEESERLGLPAFKILGASYAIARALAERLHLAEPPRLAALRAHAAAEPVTLVAATDGNHGRAVAHTARLLDLDAHVLVPSSISEAAKAAIAAEGAAVVELAAPYDEVVSAAARAADELGEHGLLVQDTAWEGYERVPRWIVDGHATMFGEIDEQLAACGVARVSLLAVPVGVGSFAHAAVRFARSSPHAPSVLSVEPDAAPALLESLRAGRTVSVATGETIMAGLNCGTPSSTAWPDLAPGVDLALTVTDAEATRAVLDLEALGVDAAPCGAATLAGVRALAALRPLGADDVVVLLSTEGRGANPQLAEVPGDDPQQPDATRERRS</sequence>
<dbReference type="Gene3D" id="3.40.50.1100">
    <property type="match status" value="3"/>
</dbReference>
<dbReference type="PANTHER" id="PTHR42937">
    <property type="match status" value="1"/>
</dbReference>
<evidence type="ECO:0000256" key="3">
    <source>
        <dbReference type="SAM" id="MobiDB-lite"/>
    </source>
</evidence>
<dbReference type="EMBL" id="WBJZ01000007">
    <property type="protein sequence ID" value="KAB1657935.1"/>
    <property type="molecule type" value="Genomic_DNA"/>
</dbReference>
<dbReference type="SUPFAM" id="SSF53686">
    <property type="entry name" value="Tryptophan synthase beta subunit-like PLP-dependent enzymes"/>
    <property type="match status" value="1"/>
</dbReference>
<evidence type="ECO:0000259" key="4">
    <source>
        <dbReference type="Pfam" id="PF00291"/>
    </source>
</evidence>